<feature type="region of interest" description="Disordered" evidence="2">
    <location>
        <begin position="119"/>
        <end position="153"/>
    </location>
</feature>
<accession>A0ABS2BH16</accession>
<dbReference type="RefSeq" id="WP_203536422.1">
    <property type="nucleotide sequence ID" value="NZ_JAESND010000001.1"/>
</dbReference>
<feature type="compositionally biased region" description="Low complexity" evidence="2">
    <location>
        <begin position="137"/>
        <end position="150"/>
    </location>
</feature>
<keyword evidence="1" id="KW-0802">TPR repeat</keyword>
<keyword evidence="6" id="KW-1185">Reference proteome</keyword>
<organism evidence="5 6">
    <name type="scientific">Jeongeupia naejangsanensis</name>
    <dbReference type="NCBI Taxonomy" id="613195"/>
    <lineage>
        <taxon>Bacteria</taxon>
        <taxon>Pseudomonadati</taxon>
        <taxon>Pseudomonadota</taxon>
        <taxon>Betaproteobacteria</taxon>
        <taxon>Neisseriales</taxon>
        <taxon>Chitinibacteraceae</taxon>
        <taxon>Jeongeupia</taxon>
    </lineage>
</organism>
<comment type="caution">
    <text evidence="5">The sequence shown here is derived from an EMBL/GenBank/DDBJ whole genome shotgun (WGS) entry which is preliminary data.</text>
</comment>
<evidence type="ECO:0000313" key="5">
    <source>
        <dbReference type="EMBL" id="MBM3114755.1"/>
    </source>
</evidence>
<name>A0ABS2BH16_9NEIS</name>
<dbReference type="Gene3D" id="1.25.40.10">
    <property type="entry name" value="Tetratricopeptide repeat domain"/>
    <property type="match status" value="2"/>
</dbReference>
<keyword evidence="3" id="KW-0732">Signal</keyword>
<dbReference type="InterPro" id="IPR019734">
    <property type="entry name" value="TPR_rpt"/>
</dbReference>
<dbReference type="Pfam" id="PF14559">
    <property type="entry name" value="TPR_19"/>
    <property type="match status" value="2"/>
</dbReference>
<dbReference type="InterPro" id="IPR011990">
    <property type="entry name" value="TPR-like_helical_dom_sf"/>
</dbReference>
<dbReference type="EMBL" id="JAESND010000001">
    <property type="protein sequence ID" value="MBM3114755.1"/>
    <property type="molecule type" value="Genomic_DNA"/>
</dbReference>
<gene>
    <name evidence="5" type="ORF">JMJ54_02835</name>
</gene>
<dbReference type="SUPFAM" id="SSF48452">
    <property type="entry name" value="TPR-like"/>
    <property type="match status" value="2"/>
</dbReference>
<feature type="signal peptide" evidence="3">
    <location>
        <begin position="1"/>
        <end position="19"/>
    </location>
</feature>
<dbReference type="Pfam" id="PF13283">
    <property type="entry name" value="NfrA_C"/>
    <property type="match status" value="1"/>
</dbReference>
<sequence length="988" mass="109074">MKILPTLLALALAAPAVGAVEKNFDLGDEVSSYQRFILYPHLQKGFASLERGDDRRAIDEFEAARRLAPRNATIALYLANAYERTGQPDRAETVLESARRATPNDVRVTQALAALQGVKPVAPPDDEFDAKPDSQTAESAPAPEGAPPAADCAQDRTPVCRAMAGNAALRRGQLAQAQAELDDPGFAASPEGIALRHALLQRSIYLKDWKRAETQLEALKSANALTSNERSQWLNVLLAQGRVDAARTLLEQGGASRAQDQLAYAQALSRQRDGAELTRFMAGKQPAFQNAADERQWMGLLQRNEALLADYTPRFAANRGEQAAVLVPKLIEQGKDDAAQRLLDYLPADQLLNERFTLSLKRGQLAQAERQASALLRERGNDPALLDTLSYQLIQAGGKPQAARLLLDRYPFDDARPLRRAALEQRLAQLASEDPALLTAADKTKLARPLDTVGQRSRQAAIFAGIKDCKRVHTLLGDLSPDYDHDAWMRLGDCYRETAPGLAQYSYDEANLRAPGGDATRALAYQAFATKDYATALQAWVSLPQDELKPAELLSAATTGVSAGDTAAARRWLDAYSAQGGNQDDQYWSLRAQTESDPARQAEALEQAIAIRPDVNYYLRLAALQSEAKDDKAALDTLKCAQALQPDDPELLTTLGYAYWRAGDAAKSREVLEQVRARNPNDPAVIQQLVYVNQRLTDNKAARAYARLAIDDLNSYPPEDKTDEVLDQWFGFRRLHEDLGRRWTFSAGGFSGSGTGGLSSQAEPGNPYRSYAQVEAAYRLGDPAIRDGRTLEAYARIFAGSSDSEDGHDALPIYQPMLGAGLRWKPFGTRAFYLAAEAQTPLDKSGNGEFDYMLRASASLFNDGRFSDDWHESGRGWMAQNLYLDTAYYIKAERVAATADYRLSYHKKVFSGQTIEPYAHVQYNAIHDDEGGSDDFRAGVGVRWNFWYGQNEYDAYRHKTSVGVEFQHAFRTYLDETNSVFVTFGGIW</sequence>
<feature type="repeat" description="TPR" evidence="1">
    <location>
        <begin position="649"/>
        <end position="682"/>
    </location>
</feature>
<evidence type="ECO:0000259" key="4">
    <source>
        <dbReference type="Pfam" id="PF13283"/>
    </source>
</evidence>
<proteinExistence type="predicted"/>
<evidence type="ECO:0000313" key="6">
    <source>
        <dbReference type="Proteomes" id="UP000809431"/>
    </source>
</evidence>
<dbReference type="Proteomes" id="UP000809431">
    <property type="component" value="Unassembled WGS sequence"/>
</dbReference>
<dbReference type="PANTHER" id="PTHR12558:SF13">
    <property type="entry name" value="CELL DIVISION CYCLE PROTEIN 27 HOMOLOG"/>
    <property type="match status" value="1"/>
</dbReference>
<protein>
    <submittedName>
        <fullName evidence="5">Tetratricopeptide repeat protein</fullName>
    </submittedName>
</protein>
<dbReference type="PROSITE" id="PS50005">
    <property type="entry name" value="TPR"/>
    <property type="match status" value="1"/>
</dbReference>
<evidence type="ECO:0000256" key="1">
    <source>
        <dbReference type="PROSITE-ProRule" id="PRU00339"/>
    </source>
</evidence>
<feature type="domain" description="Bacteriophage N4 adsorption protein A C-terminal" evidence="4">
    <location>
        <begin position="810"/>
        <end position="982"/>
    </location>
</feature>
<evidence type="ECO:0000256" key="2">
    <source>
        <dbReference type="SAM" id="MobiDB-lite"/>
    </source>
</evidence>
<dbReference type="PANTHER" id="PTHR12558">
    <property type="entry name" value="CELL DIVISION CYCLE 16,23,27"/>
    <property type="match status" value="1"/>
</dbReference>
<evidence type="ECO:0000256" key="3">
    <source>
        <dbReference type="SAM" id="SignalP"/>
    </source>
</evidence>
<dbReference type="SMART" id="SM00028">
    <property type="entry name" value="TPR"/>
    <property type="match status" value="4"/>
</dbReference>
<dbReference type="InterPro" id="IPR025137">
    <property type="entry name" value="NfrA_C"/>
</dbReference>
<feature type="chain" id="PRO_5046816507" evidence="3">
    <location>
        <begin position="20"/>
        <end position="988"/>
    </location>
</feature>
<reference evidence="5 6" key="1">
    <citation type="submission" date="2021-01" db="EMBL/GenBank/DDBJ databases">
        <title>Draft Genome Sequence and Polyhydroxyalkanoate Biosynthetic Potential of Jeongeupia naejangsanensis Type Strain DSM 24253.</title>
        <authorList>
            <person name="Turrini P."/>
            <person name="Artuso I."/>
            <person name="Lugli G.A."/>
            <person name="Frangipani E."/>
            <person name="Ventura M."/>
            <person name="Visca P."/>
        </authorList>
    </citation>
    <scope>NUCLEOTIDE SEQUENCE [LARGE SCALE GENOMIC DNA]</scope>
    <source>
        <strain evidence="5 6">DSM 24253</strain>
    </source>
</reference>